<evidence type="ECO:0000259" key="5">
    <source>
        <dbReference type="PROSITE" id="PS51987"/>
    </source>
</evidence>
<comment type="caution">
    <text evidence="6">The sequence shown here is derived from an EMBL/GenBank/DDBJ whole genome shotgun (WGS) entry which is preliminary data.</text>
</comment>
<dbReference type="SUPFAM" id="SSF55931">
    <property type="entry name" value="Glutamine synthetase/guanido kinase"/>
    <property type="match status" value="1"/>
</dbReference>
<evidence type="ECO:0000256" key="2">
    <source>
        <dbReference type="ARBA" id="ARBA00022598"/>
    </source>
</evidence>
<dbReference type="Gene3D" id="3.10.20.70">
    <property type="entry name" value="Glutamine synthetase, N-terminal domain"/>
    <property type="match status" value="1"/>
</dbReference>
<evidence type="ECO:0000313" key="7">
    <source>
        <dbReference type="Proteomes" id="UP001160499"/>
    </source>
</evidence>
<evidence type="ECO:0000256" key="3">
    <source>
        <dbReference type="PROSITE-ProRule" id="PRU01331"/>
    </source>
</evidence>
<comment type="similarity">
    <text evidence="1 3 4">Belongs to the glutamine synthetase family.</text>
</comment>
<proteinExistence type="inferred from homology"/>
<evidence type="ECO:0000256" key="1">
    <source>
        <dbReference type="ARBA" id="ARBA00009897"/>
    </source>
</evidence>
<keyword evidence="7" id="KW-1185">Reference proteome</keyword>
<dbReference type="PROSITE" id="PS51987">
    <property type="entry name" value="GS_CATALYTIC"/>
    <property type="match status" value="1"/>
</dbReference>
<name>A0ABT6LCU1_9ACTN</name>
<dbReference type="Proteomes" id="UP001160499">
    <property type="component" value="Unassembled WGS sequence"/>
</dbReference>
<dbReference type="GO" id="GO:0004356">
    <property type="term" value="F:glutamine synthetase activity"/>
    <property type="evidence" value="ECO:0007669"/>
    <property type="project" value="UniProtKB-EC"/>
</dbReference>
<dbReference type="InterPro" id="IPR014746">
    <property type="entry name" value="Gln_synth/guanido_kin_cat_dom"/>
</dbReference>
<dbReference type="SUPFAM" id="SSF54368">
    <property type="entry name" value="Glutamine synthetase, N-terminal domain"/>
    <property type="match status" value="1"/>
</dbReference>
<reference evidence="6 7" key="1">
    <citation type="submission" date="2023-04" db="EMBL/GenBank/DDBJ databases">
        <title>Forest soil microbial communities from Buena Vista Peninsula, Colon Province, Panama.</title>
        <authorList>
            <person name="Bouskill N."/>
        </authorList>
    </citation>
    <scope>NUCLEOTIDE SEQUENCE [LARGE SCALE GENOMIC DNA]</scope>
    <source>
        <strain evidence="6 7">GGS1</strain>
    </source>
</reference>
<dbReference type="PANTHER" id="PTHR43785">
    <property type="entry name" value="GAMMA-GLUTAMYLPUTRESCINE SYNTHETASE"/>
    <property type="match status" value="1"/>
</dbReference>
<evidence type="ECO:0000256" key="4">
    <source>
        <dbReference type="RuleBase" id="RU000384"/>
    </source>
</evidence>
<dbReference type="EMBL" id="JARXVH010000002">
    <property type="protein sequence ID" value="MDH6214108.1"/>
    <property type="molecule type" value="Genomic_DNA"/>
</dbReference>
<dbReference type="InterPro" id="IPR008146">
    <property type="entry name" value="Gln_synth_cat_dom"/>
</dbReference>
<dbReference type="Gene3D" id="3.30.590.10">
    <property type="entry name" value="Glutamine synthetase/guanido kinase, catalytic domain"/>
    <property type="match status" value="1"/>
</dbReference>
<accession>A0ABT6LCU1</accession>
<protein>
    <submittedName>
        <fullName evidence="6">Glutamine synthetase</fullName>
        <ecNumber evidence="6">6.3.1.2</ecNumber>
    </submittedName>
</protein>
<dbReference type="PANTHER" id="PTHR43785:SF12">
    <property type="entry name" value="TYPE-1 GLUTAMINE SYNTHETASE 2"/>
    <property type="match status" value="1"/>
</dbReference>
<dbReference type="SMART" id="SM01230">
    <property type="entry name" value="Gln-synt_C"/>
    <property type="match status" value="1"/>
</dbReference>
<dbReference type="InterPro" id="IPR036651">
    <property type="entry name" value="Gln_synt_N_sf"/>
</dbReference>
<organism evidence="6 7">
    <name type="scientific">Streptomyces pseudovenezuelae</name>
    <dbReference type="NCBI Taxonomy" id="67350"/>
    <lineage>
        <taxon>Bacteria</taxon>
        <taxon>Bacillati</taxon>
        <taxon>Actinomycetota</taxon>
        <taxon>Actinomycetes</taxon>
        <taxon>Kitasatosporales</taxon>
        <taxon>Streptomycetaceae</taxon>
        <taxon>Streptomyces</taxon>
        <taxon>Streptomyces aurantiacus group</taxon>
    </lineage>
</organism>
<gene>
    <name evidence="6" type="ORF">M2283_001391</name>
</gene>
<dbReference type="Pfam" id="PF00120">
    <property type="entry name" value="Gln-synt_C"/>
    <property type="match status" value="1"/>
</dbReference>
<keyword evidence="2 6" id="KW-0436">Ligase</keyword>
<sequence>MTDIACDTAADGLAQHEAPEASDFETLRHLVKHDTVKTVLLAVPDMQGRLTGKRFDADHFIDHVVPKGSDMCAYILATDAEMRPLDGFALASADTGWGDMSVLPDPDAVYQLAWMKRTALVFADALANDGQPVSVAPRRILMHQLERLAARGITAQVGLETEFVLSYADTGETGRRGAQPVAKRNLDYALDHPPVLTRYFDDLQESLAGMGWPVEAIKTEGALGQVEVTFPYGDPLRAADVHLLFKHAARTLAEQAGLVANFMAAPQTGTGSGCHIHFSLLDRDGVPLFAETDGRVPDKALHAIGGLLDVLPHLALLYAPTPNSYRRFVPGTFAPTTFTWGRDNRTCAIRAVGHGDDLHLENRLPGADTNPYLAIAAVIAAVLAGLDHKLDPPKPYIGSAFQDVKALPVHGSLEEALAALRDCPLPAKDLLTPEVAAHYTTAARHQLDLYRTTVTDLDWRLGLGTA</sequence>
<feature type="domain" description="GS catalytic" evidence="5">
    <location>
        <begin position="137"/>
        <end position="466"/>
    </location>
</feature>
<dbReference type="RefSeq" id="WP_280875177.1">
    <property type="nucleotide sequence ID" value="NZ_JARXVH010000002.1"/>
</dbReference>
<evidence type="ECO:0000313" key="6">
    <source>
        <dbReference type="EMBL" id="MDH6214108.1"/>
    </source>
</evidence>
<dbReference type="EC" id="6.3.1.2" evidence="6"/>